<sequence>MGRLQSFTLTGARAGLPGYWGTALTSAKELAEFAPRECCVHLNAMTRESLHLFERLPFSVTTDDSYFLDPWVEAIDTDGFLDTQEGARSTCRKHSIMSASPSTAQTEERLAQLRDNKMTLAEFDEFLESMGVDVSKFGRGQAKKVEGLFQDVTSHKCYLTLHGAKLERRVELVRISLCAKGSDGVDRTLKVGMEIMSDGRARTRNQKLAVTIVQGQTWKEAVVEMFVSRFGVPSERFDAHFLLEGTWPKEETLYSPSIPGIRTVYLTTEVRMRVRQIASPELKNLGLPAMGSFSTSHGGKTSHWSWKAPDEALSTADNLTQLLQDHHISVADIGDAAFQALIDEHDGKICTLNVSNQGEA</sequence>
<organism evidence="1 2">
    <name type="scientific">Prorocentrum cordatum</name>
    <dbReference type="NCBI Taxonomy" id="2364126"/>
    <lineage>
        <taxon>Eukaryota</taxon>
        <taxon>Sar</taxon>
        <taxon>Alveolata</taxon>
        <taxon>Dinophyceae</taxon>
        <taxon>Prorocentrales</taxon>
        <taxon>Prorocentraceae</taxon>
        <taxon>Prorocentrum</taxon>
    </lineage>
</organism>
<proteinExistence type="predicted"/>
<comment type="caution">
    <text evidence="1">The sequence shown here is derived from an EMBL/GenBank/DDBJ whole genome shotgun (WGS) entry which is preliminary data.</text>
</comment>
<accession>A0ABN9UH75</accession>
<keyword evidence="2" id="KW-1185">Reference proteome</keyword>
<dbReference type="Proteomes" id="UP001189429">
    <property type="component" value="Unassembled WGS sequence"/>
</dbReference>
<protein>
    <submittedName>
        <fullName evidence="1">Uncharacterized protein</fullName>
    </submittedName>
</protein>
<name>A0ABN9UH75_9DINO</name>
<evidence type="ECO:0000313" key="1">
    <source>
        <dbReference type="EMBL" id="CAK0858806.1"/>
    </source>
</evidence>
<dbReference type="EMBL" id="CAUYUJ010015840">
    <property type="protein sequence ID" value="CAK0858806.1"/>
    <property type="molecule type" value="Genomic_DNA"/>
</dbReference>
<feature type="non-terminal residue" evidence="1">
    <location>
        <position position="360"/>
    </location>
</feature>
<evidence type="ECO:0000313" key="2">
    <source>
        <dbReference type="Proteomes" id="UP001189429"/>
    </source>
</evidence>
<reference evidence="1" key="1">
    <citation type="submission" date="2023-10" db="EMBL/GenBank/DDBJ databases">
        <authorList>
            <person name="Chen Y."/>
            <person name="Shah S."/>
            <person name="Dougan E. K."/>
            <person name="Thang M."/>
            <person name="Chan C."/>
        </authorList>
    </citation>
    <scope>NUCLEOTIDE SEQUENCE [LARGE SCALE GENOMIC DNA]</scope>
</reference>
<gene>
    <name evidence="1" type="ORF">PCOR1329_LOCUS48391</name>
</gene>